<accession>K1PPI5</accession>
<dbReference type="AlphaFoldDB" id="K1PPI5"/>
<dbReference type="EMBL" id="JH817786">
    <property type="protein sequence ID" value="EKC26052.1"/>
    <property type="molecule type" value="Genomic_DNA"/>
</dbReference>
<gene>
    <name evidence="1" type="ORF">CGI_10023353</name>
</gene>
<proteinExistence type="predicted"/>
<organism evidence="1">
    <name type="scientific">Magallana gigas</name>
    <name type="common">Pacific oyster</name>
    <name type="synonym">Crassostrea gigas</name>
    <dbReference type="NCBI Taxonomy" id="29159"/>
    <lineage>
        <taxon>Eukaryota</taxon>
        <taxon>Metazoa</taxon>
        <taxon>Spiralia</taxon>
        <taxon>Lophotrochozoa</taxon>
        <taxon>Mollusca</taxon>
        <taxon>Bivalvia</taxon>
        <taxon>Autobranchia</taxon>
        <taxon>Pteriomorphia</taxon>
        <taxon>Ostreida</taxon>
        <taxon>Ostreoidea</taxon>
        <taxon>Ostreidae</taxon>
        <taxon>Magallana</taxon>
    </lineage>
</organism>
<dbReference type="InParanoid" id="K1PPI5"/>
<dbReference type="Gene3D" id="2.60.120.200">
    <property type="match status" value="1"/>
</dbReference>
<reference evidence="1" key="1">
    <citation type="journal article" date="2012" name="Nature">
        <title>The oyster genome reveals stress adaptation and complexity of shell formation.</title>
        <authorList>
            <person name="Zhang G."/>
            <person name="Fang X."/>
            <person name="Guo X."/>
            <person name="Li L."/>
            <person name="Luo R."/>
            <person name="Xu F."/>
            <person name="Yang P."/>
            <person name="Zhang L."/>
            <person name="Wang X."/>
            <person name="Qi H."/>
            <person name="Xiong Z."/>
            <person name="Que H."/>
            <person name="Xie Y."/>
            <person name="Holland P.W."/>
            <person name="Paps J."/>
            <person name="Zhu Y."/>
            <person name="Wu F."/>
            <person name="Chen Y."/>
            <person name="Wang J."/>
            <person name="Peng C."/>
            <person name="Meng J."/>
            <person name="Yang L."/>
            <person name="Liu J."/>
            <person name="Wen B."/>
            <person name="Zhang N."/>
            <person name="Huang Z."/>
            <person name="Zhu Q."/>
            <person name="Feng Y."/>
            <person name="Mount A."/>
            <person name="Hedgecock D."/>
            <person name="Xu Z."/>
            <person name="Liu Y."/>
            <person name="Domazet-Loso T."/>
            <person name="Du Y."/>
            <person name="Sun X."/>
            <person name="Zhang S."/>
            <person name="Liu B."/>
            <person name="Cheng P."/>
            <person name="Jiang X."/>
            <person name="Li J."/>
            <person name="Fan D."/>
            <person name="Wang W."/>
            <person name="Fu W."/>
            <person name="Wang T."/>
            <person name="Wang B."/>
            <person name="Zhang J."/>
            <person name="Peng Z."/>
            <person name="Li Y."/>
            <person name="Li N."/>
            <person name="Wang J."/>
            <person name="Chen M."/>
            <person name="He Y."/>
            <person name="Tan F."/>
            <person name="Song X."/>
            <person name="Zheng Q."/>
            <person name="Huang R."/>
            <person name="Yang H."/>
            <person name="Du X."/>
            <person name="Chen L."/>
            <person name="Yang M."/>
            <person name="Gaffney P.M."/>
            <person name="Wang S."/>
            <person name="Luo L."/>
            <person name="She Z."/>
            <person name="Ming Y."/>
            <person name="Huang W."/>
            <person name="Zhang S."/>
            <person name="Huang B."/>
            <person name="Zhang Y."/>
            <person name="Qu T."/>
            <person name="Ni P."/>
            <person name="Miao G."/>
            <person name="Wang J."/>
            <person name="Wang Q."/>
            <person name="Steinberg C.E."/>
            <person name="Wang H."/>
            <person name="Li N."/>
            <person name="Qian L."/>
            <person name="Zhang G."/>
            <person name="Li Y."/>
            <person name="Yang H."/>
            <person name="Liu X."/>
            <person name="Wang J."/>
            <person name="Yin Y."/>
            <person name="Wang J."/>
        </authorList>
    </citation>
    <scope>NUCLEOTIDE SEQUENCE [LARGE SCALE GENOMIC DNA]</scope>
    <source>
        <strain evidence="1">05x7-T-G4-1.051#20</strain>
    </source>
</reference>
<protein>
    <submittedName>
        <fullName evidence="1">Uncharacterized protein</fullName>
    </submittedName>
</protein>
<dbReference type="InterPro" id="IPR013320">
    <property type="entry name" value="ConA-like_dom_sf"/>
</dbReference>
<sequence>MLNFTNYYPMFPSEGTLSLGKWQPSSDGSGTQPSREHFVGCIDELRIWDNYLSILTLATHWNRTYTKDEPFLEALWKFDQFDQVDETTDESDARLVLKNPFTPFRGAVLTISDAPIPYIIQTEITTTEIATRRRRKRSTVTVVSVCDIIFMESQFARTCLPIGEVLQKKYYYDCDTATGVKDVTEAIIDYSDYCQNLLGLSTWPASSLCEDSKVKSYINTVMGEYCEPVCAFGKKNITNGCECDLGYWNTTCDEICPGGYSKPCSGYGIADNEICNFQ</sequence>
<dbReference type="SUPFAM" id="SSF49899">
    <property type="entry name" value="Concanavalin A-like lectins/glucanases"/>
    <property type="match status" value="1"/>
</dbReference>
<evidence type="ECO:0000313" key="1">
    <source>
        <dbReference type="EMBL" id="EKC26052.1"/>
    </source>
</evidence>
<name>K1PPI5_MAGGI</name>
<dbReference type="HOGENOM" id="CLU_1002021_0_0_1"/>